<evidence type="ECO:0000256" key="3">
    <source>
        <dbReference type="SAM" id="MobiDB-lite"/>
    </source>
</evidence>
<organism evidence="6 7">
    <name type="scientific">Ceratodon purpureus</name>
    <name type="common">Fire moss</name>
    <name type="synonym">Dicranum purpureum</name>
    <dbReference type="NCBI Taxonomy" id="3225"/>
    <lineage>
        <taxon>Eukaryota</taxon>
        <taxon>Viridiplantae</taxon>
        <taxon>Streptophyta</taxon>
        <taxon>Embryophyta</taxon>
        <taxon>Bryophyta</taxon>
        <taxon>Bryophytina</taxon>
        <taxon>Bryopsida</taxon>
        <taxon>Dicranidae</taxon>
        <taxon>Pseudoditrichales</taxon>
        <taxon>Ditrichaceae</taxon>
        <taxon>Ceratodon</taxon>
    </lineage>
</organism>
<dbReference type="Pfam" id="PF22020">
    <property type="entry name" value="RlmL_1st"/>
    <property type="match status" value="1"/>
</dbReference>
<dbReference type="SUPFAM" id="SSF53335">
    <property type="entry name" value="S-adenosyl-L-methionine-dependent methyltransferases"/>
    <property type="match status" value="1"/>
</dbReference>
<dbReference type="Gene3D" id="3.40.50.150">
    <property type="entry name" value="Vaccinia Virus protein VP39"/>
    <property type="match status" value="1"/>
</dbReference>
<dbReference type="InterPro" id="IPR029063">
    <property type="entry name" value="SAM-dependent_MTases_sf"/>
</dbReference>
<evidence type="ECO:0000259" key="4">
    <source>
        <dbReference type="Pfam" id="PF01170"/>
    </source>
</evidence>
<evidence type="ECO:0000313" key="6">
    <source>
        <dbReference type="EMBL" id="KAG0554004.1"/>
    </source>
</evidence>
<dbReference type="EMBL" id="CM026433">
    <property type="protein sequence ID" value="KAG0554004.1"/>
    <property type="molecule type" value="Genomic_DNA"/>
</dbReference>
<sequence length="605" mass="67582">MNRTTTMAFCREPMTLASCSGRIDDSFIPNSQSRDKNYTKFPTARFFTSKDFVSCRVVRSQARDDASTFRTGFREDFVTEDSARHREWQIEVLQSELGEQKADNERFQRFYATCEKGLEEILAAELSSPLIGALQVEAGSGGVSFVGTQSTGFNANLWLRTGDHVLCELARGPLSKGSDRLDRVYDFVREAVDWSLILVDDGAAQTRAPQSAYHNSSSAGSSWGIDENNEQPLERLSETAVCSSQRYRFRKFSVQTRISNVNGIKNQSSVSTSVSNAIWDALRDACGGRWPGSPERESEVGVPLFLYVNGDEGILYRDMSGVSLHKRGYEESIDRAKSKEALAAAILTIAGWNHMVPGFGDANKNVQMKDRVFLDPFCGTGTILIQAALMACNVAPGLMRRQWPFQTWHDYDQRAWTQCRDSATSMQVSSLSGARLIGNDMNDGAIVKCKRAARAAGVLHLLDLSCEPSRYYRPPFTPSLIVTNPPCSAPLTYSSLRGEDERLLTLWRGFGQFLKSQCRGADVYVLSENDWLTQAMHLVPDRKWDMQPDKHWRGRATGRTSKTDKIFGSQERKLLHYHLQLPPRPVGDPVSALPFSPLSPKSSRS</sequence>
<dbReference type="Pfam" id="PF01170">
    <property type="entry name" value="UPF0020"/>
    <property type="match status" value="1"/>
</dbReference>
<dbReference type="InterPro" id="IPR054170">
    <property type="entry name" value="RlmL_1st"/>
</dbReference>
<feature type="compositionally biased region" description="Low complexity" evidence="3">
    <location>
        <begin position="211"/>
        <end position="222"/>
    </location>
</feature>
<evidence type="ECO:0000259" key="5">
    <source>
        <dbReference type="Pfam" id="PF22020"/>
    </source>
</evidence>
<comment type="caution">
    <text evidence="6">The sequence shown here is derived from an EMBL/GenBank/DDBJ whole genome shotgun (WGS) entry which is preliminary data.</text>
</comment>
<accession>A0A8T0G6C9</accession>
<dbReference type="GO" id="GO:0008168">
    <property type="term" value="F:methyltransferase activity"/>
    <property type="evidence" value="ECO:0007669"/>
    <property type="project" value="UniProtKB-KW"/>
</dbReference>
<gene>
    <name evidence="6" type="ORF">KC19_12G055500</name>
</gene>
<dbReference type="CDD" id="cd11715">
    <property type="entry name" value="THUMP_AdoMetMT"/>
    <property type="match status" value="1"/>
</dbReference>
<dbReference type="Gene3D" id="3.30.2130.30">
    <property type="match status" value="1"/>
</dbReference>
<dbReference type="GO" id="GO:0032259">
    <property type="term" value="P:methylation"/>
    <property type="evidence" value="ECO:0007669"/>
    <property type="project" value="UniProtKB-KW"/>
</dbReference>
<dbReference type="Proteomes" id="UP000822688">
    <property type="component" value="Chromosome 12"/>
</dbReference>
<dbReference type="PANTHER" id="PTHR47313">
    <property type="entry name" value="RIBOSOMAL RNA LARGE SUBUNIT METHYLTRANSFERASE K/L"/>
    <property type="match status" value="1"/>
</dbReference>
<evidence type="ECO:0000256" key="2">
    <source>
        <dbReference type="ARBA" id="ARBA00022679"/>
    </source>
</evidence>
<dbReference type="InterPro" id="IPR000241">
    <property type="entry name" value="RlmKL-like_Mtase"/>
</dbReference>
<feature type="domain" description="RlmL ferredoxin-like" evidence="5">
    <location>
        <begin position="110"/>
        <end position="166"/>
    </location>
</feature>
<protein>
    <submittedName>
        <fullName evidence="6">Uncharacterized protein</fullName>
    </submittedName>
</protein>
<name>A0A8T0G6C9_CERPU</name>
<keyword evidence="7" id="KW-1185">Reference proteome</keyword>
<keyword evidence="2" id="KW-0808">Transferase</keyword>
<proteinExistence type="predicted"/>
<evidence type="ECO:0000313" key="7">
    <source>
        <dbReference type="Proteomes" id="UP000822688"/>
    </source>
</evidence>
<dbReference type="GO" id="GO:0043527">
    <property type="term" value="C:tRNA methyltransferase complex"/>
    <property type="evidence" value="ECO:0007669"/>
    <property type="project" value="UniProtKB-ARBA"/>
</dbReference>
<reference evidence="6" key="1">
    <citation type="submission" date="2020-06" db="EMBL/GenBank/DDBJ databases">
        <title>WGS assembly of Ceratodon purpureus strain R40.</title>
        <authorList>
            <person name="Carey S.B."/>
            <person name="Jenkins J."/>
            <person name="Shu S."/>
            <person name="Lovell J.T."/>
            <person name="Sreedasyam A."/>
            <person name="Maumus F."/>
            <person name="Tiley G.P."/>
            <person name="Fernandez-Pozo N."/>
            <person name="Barry K."/>
            <person name="Chen C."/>
            <person name="Wang M."/>
            <person name="Lipzen A."/>
            <person name="Daum C."/>
            <person name="Saski C.A."/>
            <person name="Payton A.C."/>
            <person name="Mcbreen J.C."/>
            <person name="Conrad R.E."/>
            <person name="Kollar L.M."/>
            <person name="Olsson S."/>
            <person name="Huttunen S."/>
            <person name="Landis J.B."/>
            <person name="Wickett N.J."/>
            <person name="Johnson M.G."/>
            <person name="Rensing S.A."/>
            <person name="Grimwood J."/>
            <person name="Schmutz J."/>
            <person name="Mcdaniel S.F."/>
        </authorList>
    </citation>
    <scope>NUCLEOTIDE SEQUENCE</scope>
    <source>
        <strain evidence="6">R40</strain>
    </source>
</reference>
<dbReference type="PANTHER" id="PTHR47313:SF1">
    <property type="entry name" value="RIBOSOMAL RNA LARGE SUBUNIT METHYLTRANSFERASE K_L"/>
    <property type="match status" value="1"/>
</dbReference>
<dbReference type="OrthoDB" id="416496at2759"/>
<feature type="domain" description="Ribosomal RNA large subunit methyltransferase K/L-like methyltransferase" evidence="4">
    <location>
        <begin position="327"/>
        <end position="543"/>
    </location>
</feature>
<feature type="region of interest" description="Disordered" evidence="3">
    <location>
        <begin position="208"/>
        <end position="227"/>
    </location>
</feature>
<evidence type="ECO:0000256" key="1">
    <source>
        <dbReference type="ARBA" id="ARBA00022603"/>
    </source>
</evidence>
<feature type="region of interest" description="Disordered" evidence="3">
    <location>
        <begin position="586"/>
        <end position="605"/>
    </location>
</feature>
<dbReference type="AlphaFoldDB" id="A0A8T0G6C9"/>
<keyword evidence="1" id="KW-0489">Methyltransferase</keyword>